<sequence>MELVQEAPAEVPDDLSFRKFSSPSITSLCGKTSTQIWILRPLREQDLADNVHFVRNDEVDDVSGKIILSRFKK</sequence>
<accession>A0ABN7AJ94</accession>
<keyword evidence="2" id="KW-1185">Reference proteome</keyword>
<name>A0ABN7AJ94_9HEMI</name>
<evidence type="ECO:0000313" key="2">
    <source>
        <dbReference type="Proteomes" id="UP001307889"/>
    </source>
</evidence>
<protein>
    <submittedName>
        <fullName evidence="1">Uncharacterized protein</fullName>
    </submittedName>
</protein>
<reference evidence="1 2" key="1">
    <citation type="submission" date="2023-09" db="EMBL/GenBank/DDBJ databases">
        <title>Nesidiocoris tenuis whole genome shotgun sequence.</title>
        <authorList>
            <person name="Shibata T."/>
            <person name="Shimoda M."/>
            <person name="Kobayashi T."/>
            <person name="Uehara T."/>
        </authorList>
    </citation>
    <scope>NUCLEOTIDE SEQUENCE [LARGE SCALE GENOMIC DNA]</scope>
    <source>
        <strain evidence="1 2">Japan</strain>
    </source>
</reference>
<proteinExistence type="predicted"/>
<gene>
    <name evidence="1" type="ORF">NTJ_04067</name>
</gene>
<organism evidence="1 2">
    <name type="scientific">Nesidiocoris tenuis</name>
    <dbReference type="NCBI Taxonomy" id="355587"/>
    <lineage>
        <taxon>Eukaryota</taxon>
        <taxon>Metazoa</taxon>
        <taxon>Ecdysozoa</taxon>
        <taxon>Arthropoda</taxon>
        <taxon>Hexapoda</taxon>
        <taxon>Insecta</taxon>
        <taxon>Pterygota</taxon>
        <taxon>Neoptera</taxon>
        <taxon>Paraneoptera</taxon>
        <taxon>Hemiptera</taxon>
        <taxon>Heteroptera</taxon>
        <taxon>Panheteroptera</taxon>
        <taxon>Cimicomorpha</taxon>
        <taxon>Miridae</taxon>
        <taxon>Dicyphina</taxon>
        <taxon>Nesidiocoris</taxon>
    </lineage>
</organism>
<dbReference type="EMBL" id="AP028910">
    <property type="protein sequence ID" value="BES91259.1"/>
    <property type="molecule type" value="Genomic_DNA"/>
</dbReference>
<evidence type="ECO:0000313" key="1">
    <source>
        <dbReference type="EMBL" id="BES91259.1"/>
    </source>
</evidence>
<dbReference type="Proteomes" id="UP001307889">
    <property type="component" value="Chromosome 2"/>
</dbReference>